<gene>
    <name evidence="2" type="ORF">SAMN05660976_00163</name>
</gene>
<evidence type="ECO:0000259" key="1">
    <source>
        <dbReference type="Pfam" id="PF00561"/>
    </source>
</evidence>
<dbReference type="InterPro" id="IPR000073">
    <property type="entry name" value="AB_hydrolase_1"/>
</dbReference>
<dbReference type="Proteomes" id="UP000198953">
    <property type="component" value="Unassembled WGS sequence"/>
</dbReference>
<dbReference type="AlphaFoldDB" id="A0A1H7FVM8"/>
<keyword evidence="3" id="KW-1185">Reference proteome</keyword>
<dbReference type="SUPFAM" id="SSF53474">
    <property type="entry name" value="alpha/beta-Hydrolases"/>
    <property type="match status" value="1"/>
</dbReference>
<name>A0A1H7FVM8_9ACTN</name>
<dbReference type="PANTHER" id="PTHR43433:SF5">
    <property type="entry name" value="AB HYDROLASE-1 DOMAIN-CONTAINING PROTEIN"/>
    <property type="match status" value="1"/>
</dbReference>
<dbReference type="Pfam" id="PF00561">
    <property type="entry name" value="Abhydrolase_1"/>
    <property type="match status" value="1"/>
</dbReference>
<dbReference type="GO" id="GO:0004806">
    <property type="term" value="F:triacylglycerol lipase activity"/>
    <property type="evidence" value="ECO:0007669"/>
    <property type="project" value="TreeGrafter"/>
</dbReference>
<dbReference type="PANTHER" id="PTHR43433">
    <property type="entry name" value="HYDROLASE, ALPHA/BETA FOLD FAMILY PROTEIN"/>
    <property type="match status" value="1"/>
</dbReference>
<dbReference type="STRING" id="46177.SAMN05660976_00163"/>
<reference evidence="2 3" key="1">
    <citation type="submission" date="2016-10" db="EMBL/GenBank/DDBJ databases">
        <authorList>
            <person name="de Groot N.N."/>
        </authorList>
    </citation>
    <scope>NUCLEOTIDE SEQUENCE [LARGE SCALE GENOMIC DNA]</scope>
    <source>
        <strain evidence="2 3">DSM 43357</strain>
    </source>
</reference>
<dbReference type="EMBL" id="FOBF01000001">
    <property type="protein sequence ID" value="SEK28250.1"/>
    <property type="molecule type" value="Genomic_DNA"/>
</dbReference>
<protein>
    <submittedName>
        <fullName evidence="2">Pimeloyl-ACP methyl ester carboxylesterase</fullName>
    </submittedName>
</protein>
<organism evidence="2 3">
    <name type="scientific">Nonomuraea pusilla</name>
    <dbReference type="NCBI Taxonomy" id="46177"/>
    <lineage>
        <taxon>Bacteria</taxon>
        <taxon>Bacillati</taxon>
        <taxon>Actinomycetota</taxon>
        <taxon>Actinomycetes</taxon>
        <taxon>Streptosporangiales</taxon>
        <taxon>Streptosporangiaceae</taxon>
        <taxon>Nonomuraea</taxon>
    </lineage>
</organism>
<evidence type="ECO:0000313" key="2">
    <source>
        <dbReference type="EMBL" id="SEK28250.1"/>
    </source>
</evidence>
<dbReference type="OrthoDB" id="3210164at2"/>
<accession>A0A1H7FVM8</accession>
<dbReference type="GO" id="GO:0046503">
    <property type="term" value="P:glycerolipid catabolic process"/>
    <property type="evidence" value="ECO:0007669"/>
    <property type="project" value="TreeGrafter"/>
</dbReference>
<feature type="domain" description="AB hydrolase-1" evidence="1">
    <location>
        <begin position="43"/>
        <end position="150"/>
    </location>
</feature>
<proteinExistence type="predicted"/>
<dbReference type="Gene3D" id="3.40.50.1820">
    <property type="entry name" value="alpha/beta hydrolase"/>
    <property type="match status" value="1"/>
</dbReference>
<evidence type="ECO:0000313" key="3">
    <source>
        <dbReference type="Proteomes" id="UP000198953"/>
    </source>
</evidence>
<dbReference type="InterPro" id="IPR029058">
    <property type="entry name" value="AB_hydrolase_fold"/>
</dbReference>
<sequence>MTEPRTHAIEVPGAVIHYDVREAEPGAAPTLLMIGSPMDASGFTALAEHFRDRTVVTYDPRGIGRSTRTGDAGESTPDLHADDLHRLIAALGGGPVDVFASSGGAVNALALVARHPEQVRTLVAHEPPAAQELPDREQALAAVDDIRRTYERQGFGAAMVKFIALTSLRGDVPGDFADLPVQSPADFGLPAEDDGSRDDPLFGQNLVTCTCYEHDFEGLRAAPTRIVVGVGAESEGELAHRAGVAVAGRLGASPVTFPSHHGGFLGGEFGMKGDPDGFAVTLRQVLSEEG</sequence>
<dbReference type="RefSeq" id="WP_091097525.1">
    <property type="nucleotide sequence ID" value="NZ_FOBF01000001.1"/>
</dbReference>
<dbReference type="InterPro" id="IPR050471">
    <property type="entry name" value="AB_hydrolase"/>
</dbReference>